<feature type="domain" description="DUF6801" evidence="2">
    <location>
        <begin position="32"/>
        <end position="120"/>
    </location>
</feature>
<protein>
    <recommendedName>
        <fullName evidence="2">DUF6801 domain-containing protein</fullName>
    </recommendedName>
</protein>
<reference evidence="3" key="1">
    <citation type="submission" date="2021-03" db="EMBL/GenBank/DDBJ databases">
        <authorList>
            <person name="Kanchanasin P."/>
            <person name="Saeng-In P."/>
            <person name="Phongsopitanun W."/>
            <person name="Yuki M."/>
            <person name="Kudo T."/>
            <person name="Ohkuma M."/>
            <person name="Tanasupawat S."/>
        </authorList>
    </citation>
    <scope>NUCLEOTIDE SEQUENCE</scope>
    <source>
        <strain evidence="3">GKU 128</strain>
    </source>
</reference>
<accession>A0A939TGS4</accession>
<keyword evidence="1" id="KW-0732">Signal</keyword>
<comment type="caution">
    <text evidence="3">The sequence shown here is derived from an EMBL/GenBank/DDBJ whole genome shotgun (WGS) entry which is preliminary data.</text>
</comment>
<gene>
    <name evidence="3" type="ORF">J4573_52150</name>
</gene>
<feature type="signal peptide" evidence="1">
    <location>
        <begin position="1"/>
        <end position="24"/>
    </location>
</feature>
<dbReference type="AlphaFoldDB" id="A0A939TGS4"/>
<keyword evidence="4" id="KW-1185">Reference proteome</keyword>
<organism evidence="3 4">
    <name type="scientific">Actinomadura barringtoniae</name>
    <dbReference type="NCBI Taxonomy" id="1427535"/>
    <lineage>
        <taxon>Bacteria</taxon>
        <taxon>Bacillati</taxon>
        <taxon>Actinomycetota</taxon>
        <taxon>Actinomycetes</taxon>
        <taxon>Streptosporangiales</taxon>
        <taxon>Thermomonosporaceae</taxon>
        <taxon>Actinomadura</taxon>
    </lineage>
</organism>
<dbReference type="InterPro" id="IPR046542">
    <property type="entry name" value="DUF6801"/>
</dbReference>
<dbReference type="EMBL" id="JAGEOJ010000041">
    <property type="protein sequence ID" value="MBO2455710.1"/>
    <property type="molecule type" value="Genomic_DNA"/>
</dbReference>
<evidence type="ECO:0000313" key="3">
    <source>
        <dbReference type="EMBL" id="MBO2455710.1"/>
    </source>
</evidence>
<dbReference type="Pfam" id="PF20611">
    <property type="entry name" value="DUF6801"/>
    <property type="match status" value="1"/>
</dbReference>
<evidence type="ECO:0000313" key="4">
    <source>
        <dbReference type="Proteomes" id="UP000669179"/>
    </source>
</evidence>
<dbReference type="RefSeq" id="WP_208263935.1">
    <property type="nucleotide sequence ID" value="NZ_JAGEOJ010000041.1"/>
</dbReference>
<dbReference type="Proteomes" id="UP000669179">
    <property type="component" value="Unassembled WGS sequence"/>
</dbReference>
<sequence length="365" mass="37588">MLKQAGIIAVAALGALPVAGPVSAAPTTKSFTFTCAFPNVGDRQVKVEYDTDFPASVPAGEPMPGSTLTARVPVSDSLAAELRQNQDLNLEDTEALRNLTITDSQGRRPLRYTDAPHPLVLADLLGSGTRTASYTAVTNGPTFTKPGDVTIETGPLVLSMLSGHWIPLPPDGLPGLITDWAPCNPDPGQDLTLGKVQVTPAPPKKLDFGVKGTTSLRGSEPIALSGSLKSEYDASTGEVSGDLSLDPVTGHFSIAGFIPATADLAFSPAGRTTGTFNGKTAGLSSPMNIGLTSITAFGIPVGGGTDCRTTAPVQFNATGSASDDYSAEVSGDYELPAFENCGPLTFLVNAFLPGSGNPLKLSLTR</sequence>
<feature type="chain" id="PRO_5036945503" description="DUF6801 domain-containing protein" evidence="1">
    <location>
        <begin position="25"/>
        <end position="365"/>
    </location>
</feature>
<evidence type="ECO:0000256" key="1">
    <source>
        <dbReference type="SAM" id="SignalP"/>
    </source>
</evidence>
<proteinExistence type="predicted"/>
<evidence type="ECO:0000259" key="2">
    <source>
        <dbReference type="Pfam" id="PF20611"/>
    </source>
</evidence>
<name>A0A939TGS4_9ACTN</name>